<evidence type="ECO:0000256" key="11">
    <source>
        <dbReference type="ARBA" id="ARBA00038887"/>
    </source>
</evidence>
<dbReference type="FunFam" id="3.30.420.40:FF:000136">
    <property type="entry name" value="Putative fructokinase"/>
    <property type="match status" value="1"/>
</dbReference>
<keyword evidence="6 14" id="KW-0418">Kinase</keyword>
<evidence type="ECO:0000256" key="7">
    <source>
        <dbReference type="ARBA" id="ARBA00022833"/>
    </source>
</evidence>
<dbReference type="GO" id="GO:0005524">
    <property type="term" value="F:ATP binding"/>
    <property type="evidence" value="ECO:0007669"/>
    <property type="project" value="UniProtKB-KW"/>
</dbReference>
<gene>
    <name evidence="14" type="ORF">FC84_GL001079</name>
</gene>
<dbReference type="CDD" id="cd24067">
    <property type="entry name" value="ASKHA_NBD_ROK_BsFRK-like"/>
    <property type="match status" value="1"/>
</dbReference>
<keyword evidence="5" id="KW-0547">Nucleotide-binding</keyword>
<comment type="cofactor">
    <cofactor evidence="1">
        <name>Mg(2+)</name>
        <dbReference type="ChEBI" id="CHEBI:18420"/>
    </cofactor>
</comment>
<evidence type="ECO:0000256" key="1">
    <source>
        <dbReference type="ARBA" id="ARBA00001946"/>
    </source>
</evidence>
<dbReference type="OrthoDB" id="9783435at2"/>
<keyword evidence="15" id="KW-1185">Reference proteome</keyword>
<evidence type="ECO:0000256" key="4">
    <source>
        <dbReference type="ARBA" id="ARBA00022723"/>
    </source>
</evidence>
<evidence type="ECO:0000256" key="13">
    <source>
        <dbReference type="ARBA" id="ARBA00074653"/>
    </source>
</evidence>
<dbReference type="PANTHER" id="PTHR42742">
    <property type="entry name" value="TRANSCRIPTIONAL REPRESSOR MPRA"/>
    <property type="match status" value="1"/>
</dbReference>
<keyword evidence="9" id="KW-0460">Magnesium</keyword>
<dbReference type="RefSeq" id="WP_057754667.1">
    <property type="nucleotide sequence ID" value="NZ_AYYK01000003.1"/>
</dbReference>
<keyword evidence="4" id="KW-0479">Metal-binding</keyword>
<organism evidence="14 15">
    <name type="scientific">Lapidilactobacillus dextrinicus DSM 20335</name>
    <dbReference type="NCBI Taxonomy" id="1423738"/>
    <lineage>
        <taxon>Bacteria</taxon>
        <taxon>Bacillati</taxon>
        <taxon>Bacillota</taxon>
        <taxon>Bacilli</taxon>
        <taxon>Lactobacillales</taxon>
        <taxon>Lactobacillaceae</taxon>
        <taxon>Lapidilactobacillus</taxon>
    </lineage>
</organism>
<dbReference type="EMBL" id="AYYK01000003">
    <property type="protein sequence ID" value="KRM79610.1"/>
    <property type="molecule type" value="Genomic_DNA"/>
</dbReference>
<dbReference type="STRING" id="1423738.FC84_GL001079"/>
<evidence type="ECO:0000256" key="3">
    <source>
        <dbReference type="ARBA" id="ARBA00022679"/>
    </source>
</evidence>
<reference evidence="14 15" key="1">
    <citation type="journal article" date="2015" name="Genome Announc.">
        <title>Expanding the biotechnology potential of lactobacilli through comparative genomics of 213 strains and associated genera.</title>
        <authorList>
            <person name="Sun Z."/>
            <person name="Harris H.M."/>
            <person name="McCann A."/>
            <person name="Guo C."/>
            <person name="Argimon S."/>
            <person name="Zhang W."/>
            <person name="Yang X."/>
            <person name="Jeffery I.B."/>
            <person name="Cooney J.C."/>
            <person name="Kagawa T.F."/>
            <person name="Liu W."/>
            <person name="Song Y."/>
            <person name="Salvetti E."/>
            <person name="Wrobel A."/>
            <person name="Rasinkangas P."/>
            <person name="Parkhill J."/>
            <person name="Rea M.C."/>
            <person name="O'Sullivan O."/>
            <person name="Ritari J."/>
            <person name="Douillard F.P."/>
            <person name="Paul Ross R."/>
            <person name="Yang R."/>
            <person name="Briner A.E."/>
            <person name="Felis G.E."/>
            <person name="de Vos W.M."/>
            <person name="Barrangou R."/>
            <person name="Klaenhammer T.R."/>
            <person name="Caufield P.W."/>
            <person name="Cui Y."/>
            <person name="Zhang H."/>
            <person name="O'Toole P.W."/>
        </authorList>
    </citation>
    <scope>NUCLEOTIDE SEQUENCE [LARGE SCALE GENOMIC DNA]</scope>
    <source>
        <strain evidence="14 15">DSM 20335</strain>
    </source>
</reference>
<dbReference type="EC" id="2.7.1.4" evidence="11"/>
<dbReference type="InterPro" id="IPR051804">
    <property type="entry name" value="Carb_Metab_Reg_Kinase/Isom"/>
</dbReference>
<keyword evidence="3" id="KW-0808">Transferase</keyword>
<dbReference type="AlphaFoldDB" id="A0A0R2BK39"/>
<keyword evidence="7" id="KW-0862">Zinc</keyword>
<dbReference type="SUPFAM" id="SSF53067">
    <property type="entry name" value="Actin-like ATPase domain"/>
    <property type="match status" value="1"/>
</dbReference>
<keyword evidence="10" id="KW-0119">Carbohydrate metabolism</keyword>
<comment type="caution">
    <text evidence="14">The sequence shown here is derived from an EMBL/GenBank/DDBJ whole genome shotgun (WGS) entry which is preliminary data.</text>
</comment>
<evidence type="ECO:0000313" key="14">
    <source>
        <dbReference type="EMBL" id="KRM79610.1"/>
    </source>
</evidence>
<evidence type="ECO:0000313" key="15">
    <source>
        <dbReference type="Proteomes" id="UP000051813"/>
    </source>
</evidence>
<evidence type="ECO:0000256" key="10">
    <source>
        <dbReference type="ARBA" id="ARBA00023277"/>
    </source>
</evidence>
<dbReference type="GO" id="GO:0046872">
    <property type="term" value="F:metal ion binding"/>
    <property type="evidence" value="ECO:0007669"/>
    <property type="project" value="UniProtKB-KW"/>
</dbReference>
<evidence type="ECO:0000256" key="9">
    <source>
        <dbReference type="ARBA" id="ARBA00022842"/>
    </source>
</evidence>
<dbReference type="InterPro" id="IPR000600">
    <property type="entry name" value="ROK"/>
</dbReference>
<dbReference type="Gene3D" id="3.30.420.40">
    <property type="match status" value="2"/>
</dbReference>
<keyword evidence="8" id="KW-0067">ATP-binding</keyword>
<sequence>MAHLLGGIEAGGTKFVCAVGDENGNIQKRVKFPTTTPEETMKEVFAFFDQYEVEAIGIGSFGPIDINPESPTYGYVTDTPKLPWKNYNFLGAMKARYDIAYEWTTDVNVAAYGEYKKGAGVGKDNVLYATVGTGIGVGYISHGELYRGRSHPEGGHILMQREAGDDFAGVCPYHGACLEGLAAGPAVERRAGKKGDQLLSTDSVWETEAFYLAQACMTYTLTFSPDVIIFGGGVMKQKQLFPMIRENFLELMHDYVRVPDLDNYIVHVELGDDAGITGSLLAAADVLTK</sequence>
<dbReference type="Proteomes" id="UP000051813">
    <property type="component" value="Unassembled WGS sequence"/>
</dbReference>
<dbReference type="PATRIC" id="fig|1423738.3.peg.1092"/>
<proteinExistence type="inferred from homology"/>
<protein>
    <recommendedName>
        <fullName evidence="13">Fructokinase</fullName>
        <ecNumber evidence="11">2.7.1.4</ecNumber>
    </recommendedName>
</protein>
<evidence type="ECO:0000256" key="2">
    <source>
        <dbReference type="ARBA" id="ARBA00006479"/>
    </source>
</evidence>
<evidence type="ECO:0000256" key="6">
    <source>
        <dbReference type="ARBA" id="ARBA00022777"/>
    </source>
</evidence>
<evidence type="ECO:0000256" key="8">
    <source>
        <dbReference type="ARBA" id="ARBA00022840"/>
    </source>
</evidence>
<dbReference type="InterPro" id="IPR043129">
    <property type="entry name" value="ATPase_NBD"/>
</dbReference>
<dbReference type="FunFam" id="3.30.420.40:FF:000153">
    <property type="entry name" value="Putative fructokinase"/>
    <property type="match status" value="1"/>
</dbReference>
<evidence type="ECO:0000256" key="5">
    <source>
        <dbReference type="ARBA" id="ARBA00022741"/>
    </source>
</evidence>
<comment type="catalytic activity">
    <reaction evidence="12">
        <text>D-fructose + ATP = D-fructose 6-phosphate + ADP + H(+)</text>
        <dbReference type="Rhea" id="RHEA:16125"/>
        <dbReference type="ChEBI" id="CHEBI:15378"/>
        <dbReference type="ChEBI" id="CHEBI:30616"/>
        <dbReference type="ChEBI" id="CHEBI:37721"/>
        <dbReference type="ChEBI" id="CHEBI:61527"/>
        <dbReference type="ChEBI" id="CHEBI:456216"/>
        <dbReference type="EC" id="2.7.1.4"/>
    </reaction>
</comment>
<dbReference type="GO" id="GO:0008865">
    <property type="term" value="F:fructokinase activity"/>
    <property type="evidence" value="ECO:0007669"/>
    <property type="project" value="UniProtKB-EC"/>
</dbReference>
<evidence type="ECO:0000256" key="12">
    <source>
        <dbReference type="ARBA" id="ARBA00048451"/>
    </source>
</evidence>
<comment type="similarity">
    <text evidence="2">Belongs to the ROK (NagC/XylR) family.</text>
</comment>
<name>A0A0R2BK39_9LACO</name>
<accession>A0A0R2BK39</accession>
<dbReference type="PANTHER" id="PTHR42742:SF3">
    <property type="entry name" value="FRUCTOKINASE"/>
    <property type="match status" value="1"/>
</dbReference>
<dbReference type="Pfam" id="PF00480">
    <property type="entry name" value="ROK"/>
    <property type="match status" value="1"/>
</dbReference>